<protein>
    <submittedName>
        <fullName evidence="8">DoxX family protein</fullName>
    </submittedName>
</protein>
<evidence type="ECO:0000256" key="2">
    <source>
        <dbReference type="ARBA" id="ARBA00006679"/>
    </source>
</evidence>
<reference evidence="8 9" key="1">
    <citation type="submission" date="2018-10" db="EMBL/GenBank/DDBJ databases">
        <title>Comamonadaceae CDC group NO-1 genome sequencing and assembly.</title>
        <authorList>
            <person name="Bernier A.-M."/>
            <person name="Bernard K."/>
        </authorList>
    </citation>
    <scope>NUCLEOTIDE SEQUENCE [LARGE SCALE GENOMIC DNA]</scope>
    <source>
        <strain evidence="8 9">NML180581</strain>
    </source>
</reference>
<dbReference type="Proteomes" id="UP000281171">
    <property type="component" value="Unassembled WGS sequence"/>
</dbReference>
<comment type="subcellular location">
    <subcellularLocation>
        <location evidence="1">Cell membrane</location>
        <topology evidence="1">Multi-pass membrane protein</topology>
    </subcellularLocation>
</comment>
<keyword evidence="3" id="KW-1003">Cell membrane</keyword>
<dbReference type="PANTHER" id="PTHR33452">
    <property type="entry name" value="OXIDOREDUCTASE CATD-RELATED"/>
    <property type="match status" value="1"/>
</dbReference>
<dbReference type="InterPro" id="IPR032808">
    <property type="entry name" value="DoxX"/>
</dbReference>
<name>A0A3M6QWY6_9BURK</name>
<dbReference type="EMBL" id="RDQK01000019">
    <property type="protein sequence ID" value="RMX07494.1"/>
    <property type="molecule type" value="Genomic_DNA"/>
</dbReference>
<proteinExistence type="inferred from homology"/>
<accession>A0A3M6QWY6</accession>
<evidence type="ECO:0000256" key="6">
    <source>
        <dbReference type="ARBA" id="ARBA00023136"/>
    </source>
</evidence>
<feature type="transmembrane region" description="Helical" evidence="7">
    <location>
        <begin position="107"/>
        <end position="125"/>
    </location>
</feature>
<keyword evidence="5 7" id="KW-1133">Transmembrane helix</keyword>
<feature type="transmembrane region" description="Helical" evidence="7">
    <location>
        <begin position="145"/>
        <end position="166"/>
    </location>
</feature>
<keyword evidence="4 7" id="KW-0812">Transmembrane</keyword>
<dbReference type="AlphaFoldDB" id="A0A3M6QWY6"/>
<evidence type="ECO:0000256" key="4">
    <source>
        <dbReference type="ARBA" id="ARBA00022692"/>
    </source>
</evidence>
<evidence type="ECO:0000313" key="8">
    <source>
        <dbReference type="EMBL" id="RMX07494.1"/>
    </source>
</evidence>
<evidence type="ECO:0000313" key="9">
    <source>
        <dbReference type="Proteomes" id="UP000281171"/>
    </source>
</evidence>
<organism evidence="8 9">
    <name type="scientific">Allofranklinella schreckenbergeri</name>
    <dbReference type="NCBI Taxonomy" id="1076744"/>
    <lineage>
        <taxon>Bacteria</taxon>
        <taxon>Pseudomonadati</taxon>
        <taxon>Pseudomonadota</taxon>
        <taxon>Betaproteobacteria</taxon>
        <taxon>Burkholderiales</taxon>
        <taxon>Comamonadaceae</taxon>
        <taxon>Allofranklinella</taxon>
    </lineage>
</organism>
<dbReference type="Pfam" id="PF07681">
    <property type="entry name" value="DoxX"/>
    <property type="match status" value="1"/>
</dbReference>
<evidence type="ECO:0000256" key="3">
    <source>
        <dbReference type="ARBA" id="ARBA00022475"/>
    </source>
</evidence>
<evidence type="ECO:0000256" key="7">
    <source>
        <dbReference type="SAM" id="Phobius"/>
    </source>
</evidence>
<dbReference type="RefSeq" id="WP_122248485.1">
    <property type="nucleotide sequence ID" value="NZ_RDQK01000019.1"/>
</dbReference>
<comment type="similarity">
    <text evidence="2">Belongs to the DoxX family.</text>
</comment>
<evidence type="ECO:0000256" key="5">
    <source>
        <dbReference type="ARBA" id="ARBA00022989"/>
    </source>
</evidence>
<evidence type="ECO:0000256" key="1">
    <source>
        <dbReference type="ARBA" id="ARBA00004651"/>
    </source>
</evidence>
<keyword evidence="6 7" id="KW-0472">Membrane</keyword>
<feature type="transmembrane region" description="Helical" evidence="7">
    <location>
        <begin position="83"/>
        <end position="100"/>
    </location>
</feature>
<gene>
    <name evidence="8" type="ORF">EBQ24_08275</name>
</gene>
<dbReference type="InterPro" id="IPR051907">
    <property type="entry name" value="DoxX-like_oxidoreductase"/>
</dbReference>
<dbReference type="GO" id="GO:0005886">
    <property type="term" value="C:plasma membrane"/>
    <property type="evidence" value="ECO:0007669"/>
    <property type="project" value="UniProtKB-SubCell"/>
</dbReference>
<sequence length="180" mass="19120">MHSPTFSPAPASDAPACPAGRSCAVLGGLRRLLQDAGLLGLRLWAGQEFIRAGLTKLQGSGGAPEWFAGLDFPFPNSLLSADFNWLAAGWGELLLGAALALGLGSRLAALGLLYITWVAVYTVHFDLGWAGWNQIDTDAGQGFKVPLMLGLMLFAVLTQGGGRWALDRLLRRERCGAKRA</sequence>
<comment type="caution">
    <text evidence="8">The sequence shown here is derived from an EMBL/GenBank/DDBJ whole genome shotgun (WGS) entry which is preliminary data.</text>
</comment>
<dbReference type="PANTHER" id="PTHR33452:SF7">
    <property type="entry name" value="DOXX FAMILY PROTEIN"/>
    <property type="match status" value="1"/>
</dbReference>